<organism evidence="1 2">
    <name type="scientific">Capsicum annuum</name>
    <name type="common">Capsicum pepper</name>
    <dbReference type="NCBI Taxonomy" id="4072"/>
    <lineage>
        <taxon>Eukaryota</taxon>
        <taxon>Viridiplantae</taxon>
        <taxon>Streptophyta</taxon>
        <taxon>Embryophyta</taxon>
        <taxon>Tracheophyta</taxon>
        <taxon>Spermatophyta</taxon>
        <taxon>Magnoliopsida</taxon>
        <taxon>eudicotyledons</taxon>
        <taxon>Gunneridae</taxon>
        <taxon>Pentapetalae</taxon>
        <taxon>asterids</taxon>
        <taxon>lamiids</taxon>
        <taxon>Solanales</taxon>
        <taxon>Solanaceae</taxon>
        <taxon>Solanoideae</taxon>
        <taxon>Capsiceae</taxon>
        <taxon>Capsicum</taxon>
    </lineage>
</organism>
<reference evidence="1 2" key="2">
    <citation type="journal article" date="2017" name="Genome Biol.">
        <title>New reference genome sequences of hot pepper reveal the massive evolution of plant disease-resistance genes by retroduplication.</title>
        <authorList>
            <person name="Kim S."/>
            <person name="Park J."/>
            <person name="Yeom S.I."/>
            <person name="Kim Y.M."/>
            <person name="Seo E."/>
            <person name="Kim K.T."/>
            <person name="Kim M.S."/>
            <person name="Lee J.M."/>
            <person name="Cheong K."/>
            <person name="Shin H.S."/>
            <person name="Kim S.B."/>
            <person name="Han K."/>
            <person name="Lee J."/>
            <person name="Park M."/>
            <person name="Lee H.A."/>
            <person name="Lee H.Y."/>
            <person name="Lee Y."/>
            <person name="Oh S."/>
            <person name="Lee J.H."/>
            <person name="Choi E."/>
            <person name="Choi E."/>
            <person name="Lee S.E."/>
            <person name="Jeon J."/>
            <person name="Kim H."/>
            <person name="Choi G."/>
            <person name="Song H."/>
            <person name="Lee J."/>
            <person name="Lee S.C."/>
            <person name="Kwon J.K."/>
            <person name="Lee H.Y."/>
            <person name="Koo N."/>
            <person name="Hong Y."/>
            <person name="Kim R.W."/>
            <person name="Kang W.H."/>
            <person name="Huh J.H."/>
            <person name="Kang B.C."/>
            <person name="Yang T.J."/>
            <person name="Lee Y.H."/>
            <person name="Bennetzen J.L."/>
            <person name="Choi D."/>
        </authorList>
    </citation>
    <scope>NUCLEOTIDE SEQUENCE [LARGE SCALE GENOMIC DNA]</scope>
    <source>
        <strain evidence="2">cv. CM334</strain>
    </source>
</reference>
<accession>A0A2G2ZJD0</accession>
<dbReference type="AlphaFoldDB" id="A0A2G2ZJD0"/>
<dbReference type="Proteomes" id="UP000222542">
    <property type="component" value="Unassembled WGS sequence"/>
</dbReference>
<gene>
    <name evidence="1" type="ORF">T459_15124</name>
</gene>
<dbReference type="EMBL" id="AYRZ02000005">
    <property type="protein sequence ID" value="PHT82109.1"/>
    <property type="molecule type" value="Genomic_DNA"/>
</dbReference>
<dbReference type="Gramene" id="PHT82109">
    <property type="protein sequence ID" value="PHT82109"/>
    <property type="gene ID" value="T459_15124"/>
</dbReference>
<name>A0A2G2ZJD0_CAPAN</name>
<reference evidence="1 2" key="1">
    <citation type="journal article" date="2014" name="Nat. Genet.">
        <title>Genome sequence of the hot pepper provides insights into the evolution of pungency in Capsicum species.</title>
        <authorList>
            <person name="Kim S."/>
            <person name="Park M."/>
            <person name="Yeom S.I."/>
            <person name="Kim Y.M."/>
            <person name="Lee J.M."/>
            <person name="Lee H.A."/>
            <person name="Seo E."/>
            <person name="Choi J."/>
            <person name="Cheong K."/>
            <person name="Kim K.T."/>
            <person name="Jung K."/>
            <person name="Lee G.W."/>
            <person name="Oh S.K."/>
            <person name="Bae C."/>
            <person name="Kim S.B."/>
            <person name="Lee H.Y."/>
            <person name="Kim S.Y."/>
            <person name="Kim M.S."/>
            <person name="Kang B.C."/>
            <person name="Jo Y.D."/>
            <person name="Yang H.B."/>
            <person name="Jeong H.J."/>
            <person name="Kang W.H."/>
            <person name="Kwon J.K."/>
            <person name="Shin C."/>
            <person name="Lim J.Y."/>
            <person name="Park J.H."/>
            <person name="Huh J.H."/>
            <person name="Kim J.S."/>
            <person name="Kim B.D."/>
            <person name="Cohen O."/>
            <person name="Paran I."/>
            <person name="Suh M.C."/>
            <person name="Lee S.B."/>
            <person name="Kim Y.K."/>
            <person name="Shin Y."/>
            <person name="Noh S.J."/>
            <person name="Park J."/>
            <person name="Seo Y.S."/>
            <person name="Kwon S.Y."/>
            <person name="Kim H.A."/>
            <person name="Park J.M."/>
            <person name="Kim H.J."/>
            <person name="Choi S.B."/>
            <person name="Bosland P.W."/>
            <person name="Reeves G."/>
            <person name="Jo S.H."/>
            <person name="Lee B.W."/>
            <person name="Cho H.T."/>
            <person name="Choi H.S."/>
            <person name="Lee M.S."/>
            <person name="Yu Y."/>
            <person name="Do Choi Y."/>
            <person name="Park B.S."/>
            <person name="van Deynze A."/>
            <person name="Ashrafi H."/>
            <person name="Hill T."/>
            <person name="Kim W.T."/>
            <person name="Pai H.S."/>
            <person name="Ahn H.K."/>
            <person name="Yeam I."/>
            <person name="Giovannoni J.J."/>
            <person name="Rose J.K."/>
            <person name="Sorensen I."/>
            <person name="Lee S.J."/>
            <person name="Kim R.W."/>
            <person name="Choi I.Y."/>
            <person name="Choi B.S."/>
            <person name="Lim J.S."/>
            <person name="Lee Y.H."/>
            <person name="Choi D."/>
        </authorList>
    </citation>
    <scope>NUCLEOTIDE SEQUENCE [LARGE SCALE GENOMIC DNA]</scope>
    <source>
        <strain evidence="2">cv. CM334</strain>
    </source>
</reference>
<proteinExistence type="predicted"/>
<comment type="caution">
    <text evidence="1">The sequence shown here is derived from an EMBL/GenBank/DDBJ whole genome shotgun (WGS) entry which is preliminary data.</text>
</comment>
<evidence type="ECO:0000313" key="2">
    <source>
        <dbReference type="Proteomes" id="UP000222542"/>
    </source>
</evidence>
<dbReference type="SUPFAM" id="SSF52047">
    <property type="entry name" value="RNI-like"/>
    <property type="match status" value="1"/>
</dbReference>
<keyword evidence="2" id="KW-1185">Reference proteome</keyword>
<protein>
    <submittedName>
        <fullName evidence="1">Uncharacterized protein</fullName>
    </submittedName>
</protein>
<sequence>MEDIFNKFPNLQILKLRIKQLWDCSAEEICFPRLDVLNELEELRLHISWDSFNEYIHGFPLSLKKILGSKSRGRHAEAISCKLLRRLPSLQKLCLEYTIIPGGKEWNKEELTF</sequence>
<evidence type="ECO:0000313" key="1">
    <source>
        <dbReference type="EMBL" id="PHT82109.1"/>
    </source>
</evidence>